<reference evidence="4" key="1">
    <citation type="submission" date="2025-08" db="UniProtKB">
        <authorList>
            <consortium name="RefSeq"/>
        </authorList>
    </citation>
    <scope>IDENTIFICATION</scope>
    <source>
        <tissue evidence="4">Whole sample</tissue>
    </source>
</reference>
<dbReference type="AlphaFoldDB" id="A0A8B8DPF0"/>
<organism evidence="3 4">
    <name type="scientific">Crassostrea virginica</name>
    <name type="common">Eastern oyster</name>
    <dbReference type="NCBI Taxonomy" id="6565"/>
    <lineage>
        <taxon>Eukaryota</taxon>
        <taxon>Metazoa</taxon>
        <taxon>Spiralia</taxon>
        <taxon>Lophotrochozoa</taxon>
        <taxon>Mollusca</taxon>
        <taxon>Bivalvia</taxon>
        <taxon>Autobranchia</taxon>
        <taxon>Pteriomorphia</taxon>
        <taxon>Ostreida</taxon>
        <taxon>Ostreoidea</taxon>
        <taxon>Ostreidae</taxon>
        <taxon>Crassostrea</taxon>
    </lineage>
</organism>
<dbReference type="RefSeq" id="XP_022329660.1">
    <property type="nucleotide sequence ID" value="XM_022473952.1"/>
</dbReference>
<dbReference type="Pfam" id="PF06701">
    <property type="entry name" value="MIB_HERC2"/>
    <property type="match status" value="1"/>
</dbReference>
<dbReference type="KEGG" id="cvn:111128368"/>
<name>A0A8B8DPF0_CRAVI</name>
<proteinExistence type="predicted"/>
<gene>
    <name evidence="4" type="primary">LOC111128368</name>
</gene>
<dbReference type="PROSITE" id="PS51416">
    <property type="entry name" value="MIB_HERC2"/>
    <property type="match status" value="1"/>
</dbReference>
<dbReference type="CDD" id="cd00198">
    <property type="entry name" value="vWFA"/>
    <property type="match status" value="1"/>
</dbReference>
<dbReference type="GO" id="GO:0005737">
    <property type="term" value="C:cytoplasm"/>
    <property type="evidence" value="ECO:0007669"/>
    <property type="project" value="TreeGrafter"/>
</dbReference>
<dbReference type="GeneID" id="111128368"/>
<dbReference type="Gene3D" id="3.40.50.410">
    <property type="entry name" value="von Willebrand factor, type A domain"/>
    <property type="match status" value="1"/>
</dbReference>
<dbReference type="SUPFAM" id="SSF159034">
    <property type="entry name" value="Mib/herc2 domain-like"/>
    <property type="match status" value="2"/>
</dbReference>
<dbReference type="GO" id="GO:0046872">
    <property type="term" value="F:metal ion binding"/>
    <property type="evidence" value="ECO:0007669"/>
    <property type="project" value="InterPro"/>
</dbReference>
<dbReference type="PANTHER" id="PTHR24202">
    <property type="entry name" value="E3 UBIQUITIN-PROTEIN LIGASE MIB2"/>
    <property type="match status" value="1"/>
</dbReference>
<dbReference type="Proteomes" id="UP000694844">
    <property type="component" value="Chromosome 4"/>
</dbReference>
<feature type="domain" description="VWFA" evidence="1">
    <location>
        <begin position="33"/>
        <end position="238"/>
    </location>
</feature>
<evidence type="ECO:0000313" key="4">
    <source>
        <dbReference type="RefSeq" id="XP_022329660.1"/>
    </source>
</evidence>
<sequence length="457" mass="52044">MDYQSAKLFWEQRAEEEALENSNRKHQHGRGICSVFILDTSESMEGEGLRQMKKAFLDILNEYAYLNINDNVAVIGCGEEVEFLHYYSKDYYSIKKCIENIECKGHSPLEAGLTLARSCTQLGGGHTAIIPPLYLRARVVVITDGNPTDITRSFESLETSINSEVFQRLLAEVVSHGQWNPFTFIPVGNAPNYRILGALALASKGGRLIGWQDARQYARLSLNFKVAGNLLCEFRDKIIAEEAVRRHYSRIARGSEEDVIQVCEILNEKDVYKEIDIDHDYKERYSTLPCVGTRVRKGRDWRYDSGDCCDTGTVIGHREQEGWINVEWDDGSLHACRYTPSDFEDPSQIKVCNEPRRIPDNQTIATGCLVRQGRDWKWGDQNGTEDSIGIVYRVIDGQEVYVRWPNGNKCNYRFGYDDKYDLILCDPTDPEIMTRYMRQKGLVNHKCKGAAAVKSAA</sequence>
<dbReference type="OrthoDB" id="438049at2759"/>
<dbReference type="PANTHER" id="PTHR24202:SF4">
    <property type="entry name" value="E3 UBIQUITIN-PROTEIN LIGASE MIB2-RELATED"/>
    <property type="match status" value="1"/>
</dbReference>
<evidence type="ECO:0000313" key="3">
    <source>
        <dbReference type="Proteomes" id="UP000694844"/>
    </source>
</evidence>
<dbReference type="InterPro" id="IPR002035">
    <property type="entry name" value="VWF_A"/>
</dbReference>
<dbReference type="InterPro" id="IPR036465">
    <property type="entry name" value="vWFA_dom_sf"/>
</dbReference>
<keyword evidence="3" id="KW-1185">Reference proteome</keyword>
<protein>
    <submittedName>
        <fullName evidence="4">Uncharacterized protein LOC111128368 isoform X1</fullName>
    </submittedName>
</protein>
<dbReference type="InterPro" id="IPR010606">
    <property type="entry name" value="Mib_Herc2"/>
</dbReference>
<feature type="domain" description="MIB/HERC2" evidence="2">
    <location>
        <begin position="355"/>
        <end position="428"/>
    </location>
</feature>
<dbReference type="PROSITE" id="PS50234">
    <property type="entry name" value="VWFA"/>
    <property type="match status" value="1"/>
</dbReference>
<accession>A0A8B8DPF0</accession>
<dbReference type="GO" id="GO:0004842">
    <property type="term" value="F:ubiquitin-protein transferase activity"/>
    <property type="evidence" value="ECO:0007669"/>
    <property type="project" value="InterPro"/>
</dbReference>
<dbReference type="SUPFAM" id="SSF53300">
    <property type="entry name" value="vWA-like"/>
    <property type="match status" value="1"/>
</dbReference>
<dbReference type="Pfam" id="PF13519">
    <property type="entry name" value="VWA_2"/>
    <property type="match status" value="1"/>
</dbReference>
<evidence type="ECO:0000259" key="1">
    <source>
        <dbReference type="PROSITE" id="PS50234"/>
    </source>
</evidence>
<evidence type="ECO:0000259" key="2">
    <source>
        <dbReference type="PROSITE" id="PS51416"/>
    </source>
</evidence>
<dbReference type="Gene3D" id="2.30.30.40">
    <property type="entry name" value="SH3 Domains"/>
    <property type="match status" value="2"/>
</dbReference>
<dbReference type="InterPro" id="IPR037252">
    <property type="entry name" value="Mib_Herc2_sf"/>
</dbReference>
<dbReference type="GO" id="GO:0016567">
    <property type="term" value="P:protein ubiquitination"/>
    <property type="evidence" value="ECO:0007669"/>
    <property type="project" value="InterPro"/>
</dbReference>